<organism evidence="1 2">
    <name type="scientific">Tectimicrobiota bacterium</name>
    <dbReference type="NCBI Taxonomy" id="2528274"/>
    <lineage>
        <taxon>Bacteria</taxon>
        <taxon>Pseudomonadati</taxon>
        <taxon>Nitrospinota/Tectimicrobiota group</taxon>
        <taxon>Candidatus Tectimicrobiota</taxon>
    </lineage>
</organism>
<proteinExistence type="predicted"/>
<gene>
    <name evidence="1" type="ORF">HY730_02175</name>
</gene>
<comment type="caution">
    <text evidence="1">The sequence shown here is derived from an EMBL/GenBank/DDBJ whole genome shotgun (WGS) entry which is preliminary data.</text>
</comment>
<dbReference type="Proteomes" id="UP000772181">
    <property type="component" value="Unassembled WGS sequence"/>
</dbReference>
<accession>A0A933GL62</accession>
<name>A0A933GL62_UNCTE</name>
<dbReference type="AlphaFoldDB" id="A0A933GL62"/>
<reference evidence="1" key="1">
    <citation type="submission" date="2020-07" db="EMBL/GenBank/DDBJ databases">
        <title>Huge and variable diversity of episymbiotic CPR bacteria and DPANN archaea in groundwater ecosystems.</title>
        <authorList>
            <person name="He C.Y."/>
            <person name="Keren R."/>
            <person name="Whittaker M."/>
            <person name="Farag I.F."/>
            <person name="Doudna J."/>
            <person name="Cate J.H.D."/>
            <person name="Banfield J.F."/>
        </authorList>
    </citation>
    <scope>NUCLEOTIDE SEQUENCE</scope>
    <source>
        <strain evidence="1">NC_groundwater_1482_Ag_S-0.65um_47_24</strain>
    </source>
</reference>
<dbReference type="InterPro" id="IPR016024">
    <property type="entry name" value="ARM-type_fold"/>
</dbReference>
<evidence type="ECO:0008006" key="3">
    <source>
        <dbReference type="Google" id="ProtNLM"/>
    </source>
</evidence>
<dbReference type="EMBL" id="JACQWF010000102">
    <property type="protein sequence ID" value="MBI4595165.1"/>
    <property type="molecule type" value="Genomic_DNA"/>
</dbReference>
<evidence type="ECO:0000313" key="1">
    <source>
        <dbReference type="EMBL" id="MBI4595165.1"/>
    </source>
</evidence>
<dbReference type="SUPFAM" id="SSF48371">
    <property type="entry name" value="ARM repeat"/>
    <property type="match status" value="1"/>
</dbReference>
<evidence type="ECO:0000313" key="2">
    <source>
        <dbReference type="Proteomes" id="UP000772181"/>
    </source>
</evidence>
<sequence length="535" mass="61149">MTKKAKALAVPSTARAAEEEFIDYAKLELLLKPVIKKDVAEVDEAAIQEISLALSRKEEAFFHYLVKKIERLDEKAQLNLLKIAHNLISKRFISLVSPLVLSPKTSLAFQLLLIQLIQKIASDNFQEEKMVLERVCHALDFILSGTETVSSQVEEIIGLPREIFLKILPLLAKEGPQVIPLFKSILAQVREDQDLIIGIIEALGHIDHSEAVSLLQGLLKEKGNKLVLKAVKRSLYQLKTKGLETEEMGPPIIVTIPRPDFKIINAWASRIDPFGYRLVLCSKMKPLGGVHVIYLILKEIPGIEKCWVMEFKKKEYQSFYQGVLKDEPCIEISSDHLLFLFYEALDRMNFLHEQISEETYQAKSILGDFDMSGFQHPVYSSLHKEKIAVEGWLLDRADKLLEQKECAGWQFLEEKLRKYYDEIRGLDNRTVIVSPQFKQAETTEIYEKALMELVDETMRKALTRRLEETAYLFVKTDRLLEAKMAIAAAVGLEKGLTGKHPILKEMLKYSLELIERKEKGEASEEVEDRGRLITL</sequence>
<protein>
    <recommendedName>
        <fullName evidence="3">HEAT repeat domain-containing protein</fullName>
    </recommendedName>
</protein>